<sequence>MKKKIVIFCLLLLIVLACGYFYFVGNEYEAFLLKNKKLVYVETTHDEGMIEDDSQDQNDDAWGSKDDAVEIYVFLSLSEKDMTGFGHNYNFIVSPYSYIVRENICLSTNSMFLYIPARNITEENDHSDGFLSLSPELSNLKNIENLGYIFKVIEQCPSYVGVYVDADLSMYNQDFLRQFAQSIAYYKIALLVRYISMSLENIFKEYGVTLLVPNFFVEDEELFMRENWKNFLNGVYRKYDSSPFRVISLDTEHLKHLEEWRDGMLF</sequence>
<dbReference type="EMBL" id="AXCJ01000001">
    <property type="protein sequence ID" value="ETO91691.1"/>
    <property type="molecule type" value="Genomic_DNA"/>
</dbReference>
<evidence type="ECO:0008006" key="3">
    <source>
        <dbReference type="Google" id="ProtNLM"/>
    </source>
</evidence>
<evidence type="ECO:0000313" key="1">
    <source>
        <dbReference type="EMBL" id="ETO91691.1"/>
    </source>
</evidence>
<keyword evidence="2" id="KW-1185">Reference proteome</keyword>
<proteinExistence type="predicted"/>
<organism evidence="1 2">
    <name type="scientific">Candidatus Xenolissoclinum pacificiensis L6</name>
    <dbReference type="NCBI Taxonomy" id="1401685"/>
    <lineage>
        <taxon>Bacteria</taxon>
        <taxon>Pseudomonadati</taxon>
        <taxon>Pseudomonadota</taxon>
        <taxon>Alphaproteobacteria</taxon>
        <taxon>Rickettsiales</taxon>
        <taxon>Anaplasmataceae</taxon>
        <taxon>Candidatus Xenolissoclinum</taxon>
    </lineage>
</organism>
<gene>
    <name evidence="1" type="ORF">P857_862</name>
</gene>
<reference evidence="1 2" key="1">
    <citation type="journal article" date="2013" name="PLoS ONE">
        <title>Bacterial endosymbiosis in a chordate host: long-term co-evolution and conservation of secondary metabolism.</title>
        <authorList>
            <person name="Kwan J.C."/>
            <person name="Schmidt E.W."/>
        </authorList>
    </citation>
    <scope>NUCLEOTIDE SEQUENCE [LARGE SCALE GENOMIC DNA]</scope>
    <source>
        <strain evidence="2">L6</strain>
    </source>
</reference>
<name>W2UZX2_9RICK</name>
<accession>W2UZX2</accession>
<evidence type="ECO:0000313" key="2">
    <source>
        <dbReference type="Proteomes" id="UP000018951"/>
    </source>
</evidence>
<dbReference type="PROSITE" id="PS51257">
    <property type="entry name" value="PROKAR_LIPOPROTEIN"/>
    <property type="match status" value="1"/>
</dbReference>
<comment type="caution">
    <text evidence="1">The sequence shown here is derived from an EMBL/GenBank/DDBJ whole genome shotgun (WGS) entry which is preliminary data.</text>
</comment>
<dbReference type="Proteomes" id="UP000018951">
    <property type="component" value="Unassembled WGS sequence"/>
</dbReference>
<dbReference type="AlphaFoldDB" id="W2UZX2"/>
<protein>
    <recommendedName>
        <fullName evidence="3">Lipoprotein</fullName>
    </recommendedName>
</protein>